<organism evidence="2 3">
    <name type="scientific">Vibrio nigripulchritudo SOn1</name>
    <dbReference type="NCBI Taxonomy" id="1238450"/>
    <lineage>
        <taxon>Bacteria</taxon>
        <taxon>Pseudomonadati</taxon>
        <taxon>Pseudomonadota</taxon>
        <taxon>Gammaproteobacteria</taxon>
        <taxon>Vibrionales</taxon>
        <taxon>Vibrionaceae</taxon>
        <taxon>Vibrio</taxon>
    </lineage>
</organism>
<proteinExistence type="predicted"/>
<keyword evidence="1" id="KW-0812">Transmembrane</keyword>
<keyword evidence="1" id="KW-1133">Transmembrane helix</keyword>
<name>A0AAV2VYE0_9VIBR</name>
<feature type="transmembrane region" description="Helical" evidence="1">
    <location>
        <begin position="20"/>
        <end position="47"/>
    </location>
</feature>
<comment type="caution">
    <text evidence="2">The sequence shown here is derived from an EMBL/GenBank/DDBJ whole genome shotgun (WGS) entry which is preliminary data.</text>
</comment>
<evidence type="ECO:0000256" key="1">
    <source>
        <dbReference type="SAM" id="Phobius"/>
    </source>
</evidence>
<sequence>MAKCRTSDLNSGLYKFDLDLYFYSVFVKLVISVKFLLLSCVYMLLIVH</sequence>
<keyword evidence="1" id="KW-0472">Membrane</keyword>
<dbReference type="EMBL" id="CAOF01000186">
    <property type="protein sequence ID" value="CCO49776.1"/>
    <property type="molecule type" value="Genomic_DNA"/>
</dbReference>
<reference evidence="2 3" key="1">
    <citation type="journal article" date="2013" name="ISME J.">
        <title>Comparative genomics of pathogenic lineages of Vibrio nigripulchritudo identifies virulence-associated traits.</title>
        <authorList>
            <person name="Goudenege D."/>
            <person name="Labreuche Y."/>
            <person name="Krin E."/>
            <person name="Ansquer D."/>
            <person name="Mangenot S."/>
            <person name="Calteau A."/>
            <person name="Medigue C."/>
            <person name="Mazel D."/>
            <person name="Polz M.F."/>
            <person name="Le Roux F."/>
        </authorList>
    </citation>
    <scope>NUCLEOTIDE SEQUENCE [LARGE SCALE GENOMIC DNA]</scope>
    <source>
        <strain evidence="2 3">SOn1</strain>
    </source>
</reference>
<protein>
    <submittedName>
        <fullName evidence="2">Uncharacterized protein</fullName>
    </submittedName>
</protein>
<evidence type="ECO:0000313" key="2">
    <source>
        <dbReference type="EMBL" id="CCO49776.1"/>
    </source>
</evidence>
<dbReference type="Proteomes" id="UP000018211">
    <property type="component" value="Unassembled WGS sequence"/>
</dbReference>
<evidence type="ECO:0000313" key="3">
    <source>
        <dbReference type="Proteomes" id="UP000018211"/>
    </source>
</evidence>
<accession>A0AAV2VYE0</accession>
<gene>
    <name evidence="2" type="ORF">VIBNISOn1_90018</name>
</gene>
<dbReference type="AlphaFoldDB" id="A0AAV2VYE0"/>